<evidence type="ECO:0000313" key="3">
    <source>
        <dbReference type="EMBL" id="PMP82647.1"/>
    </source>
</evidence>
<feature type="transmembrane region" description="Helical" evidence="2">
    <location>
        <begin position="63"/>
        <end position="88"/>
    </location>
</feature>
<protein>
    <submittedName>
        <fullName evidence="3">Uncharacterized protein</fullName>
    </submittedName>
</protein>
<accession>A0A2J6X6T4</accession>
<reference evidence="3 4" key="1">
    <citation type="submission" date="2018-01" db="EMBL/GenBank/DDBJ databases">
        <title>Metagenomic assembled genomes from two thermal pools in the Uzon Caldera, Kamchatka, Russia.</title>
        <authorList>
            <person name="Wilkins L."/>
            <person name="Ettinger C."/>
        </authorList>
    </citation>
    <scope>NUCLEOTIDE SEQUENCE [LARGE SCALE GENOMIC DNA]</scope>
    <source>
        <strain evidence="3">ZAV-02</strain>
    </source>
</reference>
<dbReference type="AlphaFoldDB" id="A0A2J6X6T4"/>
<proteinExistence type="predicted"/>
<keyword evidence="2" id="KW-0472">Membrane</keyword>
<evidence type="ECO:0000313" key="4">
    <source>
        <dbReference type="Proteomes" id="UP000243376"/>
    </source>
</evidence>
<gene>
    <name evidence="3" type="ORF">C0184_06595</name>
</gene>
<keyword evidence="2" id="KW-0812">Transmembrane</keyword>
<evidence type="ECO:0000256" key="2">
    <source>
        <dbReference type="SAM" id="Phobius"/>
    </source>
</evidence>
<feature type="transmembrane region" description="Helical" evidence="2">
    <location>
        <begin position="12"/>
        <end position="43"/>
    </location>
</feature>
<dbReference type="Proteomes" id="UP000243376">
    <property type="component" value="Unassembled WGS sequence"/>
</dbReference>
<evidence type="ECO:0000256" key="1">
    <source>
        <dbReference type="SAM" id="MobiDB-lite"/>
    </source>
</evidence>
<feature type="region of interest" description="Disordered" evidence="1">
    <location>
        <begin position="112"/>
        <end position="131"/>
    </location>
</feature>
<organism evidence="3 4">
    <name type="scientific">Chloroflexus aggregans</name>
    <dbReference type="NCBI Taxonomy" id="152260"/>
    <lineage>
        <taxon>Bacteria</taxon>
        <taxon>Bacillati</taxon>
        <taxon>Chloroflexota</taxon>
        <taxon>Chloroflexia</taxon>
        <taxon>Chloroflexales</taxon>
        <taxon>Chloroflexineae</taxon>
        <taxon>Chloroflexaceae</taxon>
        <taxon>Chloroflexus</taxon>
    </lineage>
</organism>
<comment type="caution">
    <text evidence="3">The sequence shown here is derived from an EMBL/GenBank/DDBJ whole genome shotgun (WGS) entry which is preliminary data.</text>
</comment>
<keyword evidence="2" id="KW-1133">Transmembrane helix</keyword>
<name>A0A2J6X6T4_9CHLR</name>
<dbReference type="EMBL" id="PNIQ01000431">
    <property type="protein sequence ID" value="PMP82647.1"/>
    <property type="molecule type" value="Genomic_DNA"/>
</dbReference>
<sequence>MSFQNEQTRWIGLILITLGIVTIFKLWWLVPAALLAGGGIVIYRRQRSLGRTDEALQALLWGIGLALLSLFHLVWPGILILGGASLLLRGREAQVEQRMWTLIGQVLNWNRRPTPPPSSSKVQIVEKQDGE</sequence>